<name>A0A6P7FD70_DIAVI</name>
<accession>A0A6P7FD70</accession>
<protein>
    <submittedName>
        <fullName evidence="1">Uncharacterized protein LOC114328862</fullName>
    </submittedName>
</protein>
<dbReference type="RefSeq" id="XP_028133626.1">
    <property type="nucleotide sequence ID" value="XM_028277825.1"/>
</dbReference>
<dbReference type="InParanoid" id="A0A6P7FD70"/>
<organism evidence="1">
    <name type="scientific">Diabrotica virgifera virgifera</name>
    <name type="common">western corn rootworm</name>
    <dbReference type="NCBI Taxonomy" id="50390"/>
    <lineage>
        <taxon>Eukaryota</taxon>
        <taxon>Metazoa</taxon>
        <taxon>Ecdysozoa</taxon>
        <taxon>Arthropoda</taxon>
        <taxon>Hexapoda</taxon>
        <taxon>Insecta</taxon>
        <taxon>Pterygota</taxon>
        <taxon>Neoptera</taxon>
        <taxon>Endopterygota</taxon>
        <taxon>Coleoptera</taxon>
        <taxon>Polyphaga</taxon>
        <taxon>Cucujiformia</taxon>
        <taxon>Chrysomeloidea</taxon>
        <taxon>Chrysomelidae</taxon>
        <taxon>Galerucinae</taxon>
        <taxon>Diabroticina</taxon>
        <taxon>Diabroticites</taxon>
        <taxon>Diabrotica</taxon>
    </lineage>
</organism>
<gene>
    <name evidence="1" type="primary">LOC114328862</name>
</gene>
<proteinExistence type="predicted"/>
<dbReference type="AlphaFoldDB" id="A0A6P7FD70"/>
<reference evidence="1" key="1">
    <citation type="submission" date="2025-08" db="UniProtKB">
        <authorList>
            <consortium name="RefSeq"/>
        </authorList>
    </citation>
    <scope>IDENTIFICATION</scope>
    <source>
        <tissue evidence="1">Whole insect</tissue>
    </source>
</reference>
<evidence type="ECO:0000313" key="1">
    <source>
        <dbReference type="RefSeq" id="XP_028133626.1"/>
    </source>
</evidence>
<sequence>MHRFLKLQGTSFYKYSRESFSTLNTSANSCLLCKLNNICKGTFRYNSSNPNPNLKIRKPRKRNKKEYAELLIVTDNSSCQRRANVKKLTFSELELLASTNLNLSELHKLKEILQNPTVANEYSYNNLNIIDNLPSTSASNIDFVNINSGEMNEKTVNLTVPEHMVSQNVPPKDILKDTTSTNETTTTFFQQPLPAVDIVDKMNESDTAECPAEEEELER</sequence>